<gene>
    <name evidence="2" type="ORF">ARMSODRAFT_978253</name>
</gene>
<evidence type="ECO:0000256" key="1">
    <source>
        <dbReference type="SAM" id="MobiDB-lite"/>
    </source>
</evidence>
<feature type="region of interest" description="Disordered" evidence="1">
    <location>
        <begin position="1"/>
        <end position="107"/>
    </location>
</feature>
<keyword evidence="3" id="KW-1185">Reference proteome</keyword>
<reference evidence="3" key="1">
    <citation type="journal article" date="2017" name="Nat. Ecol. Evol.">
        <title>Genome expansion and lineage-specific genetic innovations in the forest pathogenic fungi Armillaria.</title>
        <authorList>
            <person name="Sipos G."/>
            <person name="Prasanna A.N."/>
            <person name="Walter M.C."/>
            <person name="O'Connor E."/>
            <person name="Balint B."/>
            <person name="Krizsan K."/>
            <person name="Kiss B."/>
            <person name="Hess J."/>
            <person name="Varga T."/>
            <person name="Slot J."/>
            <person name="Riley R."/>
            <person name="Boka B."/>
            <person name="Rigling D."/>
            <person name="Barry K."/>
            <person name="Lee J."/>
            <person name="Mihaltcheva S."/>
            <person name="LaButti K."/>
            <person name="Lipzen A."/>
            <person name="Waldron R."/>
            <person name="Moloney N.M."/>
            <person name="Sperisen C."/>
            <person name="Kredics L."/>
            <person name="Vagvoelgyi C."/>
            <person name="Patrignani A."/>
            <person name="Fitzpatrick D."/>
            <person name="Nagy I."/>
            <person name="Doyle S."/>
            <person name="Anderson J.B."/>
            <person name="Grigoriev I.V."/>
            <person name="Gueldener U."/>
            <person name="Muensterkoetter M."/>
            <person name="Nagy L.G."/>
        </authorList>
    </citation>
    <scope>NUCLEOTIDE SEQUENCE [LARGE SCALE GENOMIC DNA]</scope>
    <source>
        <strain evidence="3">28-4</strain>
    </source>
</reference>
<evidence type="ECO:0000313" key="2">
    <source>
        <dbReference type="EMBL" id="PBK65448.1"/>
    </source>
</evidence>
<feature type="compositionally biased region" description="Basic and acidic residues" evidence="1">
    <location>
        <begin position="39"/>
        <end position="53"/>
    </location>
</feature>
<proteinExistence type="predicted"/>
<dbReference type="AlphaFoldDB" id="A0A2H3BHD1"/>
<sequence>MSGTMTRSKKRATELASMPTAADPQEPHQGSTGANVIPDDARVEAEPATEHPHSTNPDLANSSGLDQVETADTHNSDKPNEEEQGWREPPSIPNSGSDTICDIKDKLQSDRPLKLEAIPEADNAAESEFGIAEFESN</sequence>
<name>A0A2H3BHD1_9AGAR</name>
<dbReference type="Proteomes" id="UP000218334">
    <property type="component" value="Unassembled WGS sequence"/>
</dbReference>
<feature type="compositionally biased region" description="Basic and acidic residues" evidence="1">
    <location>
        <begin position="71"/>
        <end position="86"/>
    </location>
</feature>
<organism evidence="2 3">
    <name type="scientific">Armillaria solidipes</name>
    <dbReference type="NCBI Taxonomy" id="1076256"/>
    <lineage>
        <taxon>Eukaryota</taxon>
        <taxon>Fungi</taxon>
        <taxon>Dikarya</taxon>
        <taxon>Basidiomycota</taxon>
        <taxon>Agaricomycotina</taxon>
        <taxon>Agaricomycetes</taxon>
        <taxon>Agaricomycetidae</taxon>
        <taxon>Agaricales</taxon>
        <taxon>Marasmiineae</taxon>
        <taxon>Physalacriaceae</taxon>
        <taxon>Armillaria</taxon>
    </lineage>
</organism>
<feature type="compositionally biased region" description="Polar residues" evidence="1">
    <location>
        <begin position="54"/>
        <end position="65"/>
    </location>
</feature>
<accession>A0A2H3BHD1</accession>
<evidence type="ECO:0000313" key="3">
    <source>
        <dbReference type="Proteomes" id="UP000218334"/>
    </source>
</evidence>
<protein>
    <submittedName>
        <fullName evidence="2">Uncharacterized protein</fullName>
    </submittedName>
</protein>
<dbReference type="EMBL" id="KZ293445">
    <property type="protein sequence ID" value="PBK65448.1"/>
    <property type="molecule type" value="Genomic_DNA"/>
</dbReference>